<accession>A0A544QXB2</accession>
<organism evidence="1 2">
    <name type="scientific">Peptacetobacter hominis</name>
    <dbReference type="NCBI Taxonomy" id="2743610"/>
    <lineage>
        <taxon>Bacteria</taxon>
        <taxon>Bacillati</taxon>
        <taxon>Bacillota</taxon>
        <taxon>Clostridia</taxon>
        <taxon>Peptostreptococcales</taxon>
        <taxon>Peptostreptococcaceae</taxon>
        <taxon>Peptacetobacter</taxon>
    </lineage>
</organism>
<gene>
    <name evidence="1" type="ORF">EXD82_02630</name>
</gene>
<reference evidence="1 2" key="1">
    <citation type="submission" date="2019-02" db="EMBL/GenBank/DDBJ databases">
        <title>Peptostreptococcaceae bacterium ZHW00191 nov., a new bacterium isolated from the human gut.</title>
        <authorList>
            <person name="Zhou H.-W."/>
            <person name="Chen X.-J."/>
        </authorList>
    </citation>
    <scope>NUCLEOTIDE SEQUENCE [LARGE SCALE GENOMIC DNA]</scope>
    <source>
        <strain evidence="1 2">ZHW00191</strain>
    </source>
</reference>
<dbReference type="AlphaFoldDB" id="A0A544QXB2"/>
<comment type="caution">
    <text evidence="1">The sequence shown here is derived from an EMBL/GenBank/DDBJ whole genome shotgun (WGS) entry which is preliminary data.</text>
</comment>
<evidence type="ECO:0000313" key="1">
    <source>
        <dbReference type="EMBL" id="TQQ85311.1"/>
    </source>
</evidence>
<dbReference type="RefSeq" id="WP_142535363.1">
    <property type="nucleotide sequence ID" value="NZ_SGJB01000003.1"/>
</dbReference>
<protein>
    <submittedName>
        <fullName evidence="1">Uncharacterized protein</fullName>
    </submittedName>
</protein>
<dbReference type="OrthoDB" id="1750182at2"/>
<evidence type="ECO:0000313" key="2">
    <source>
        <dbReference type="Proteomes" id="UP000317863"/>
    </source>
</evidence>
<name>A0A544QXB2_9FIRM</name>
<proteinExistence type="predicted"/>
<sequence length="199" mass="24019">MALKLDRNIMQWFDSFFEDEKSSVQKNNFLCKSYVRKTPEGDKTGFTLEKENSDYWKMYFEIPQETVIRLKKNVHPIFREYIYEKRSFYNDNMIYDFINSNLLNIFNNVAVYTYDKNINAYIMNFSRLFVERCRYLSIGEDRKITENLYINAETQENFRIFNRDRSFVIMFSFDASEGENLLDSLIDLRKSIIINDGIK</sequence>
<dbReference type="Proteomes" id="UP000317863">
    <property type="component" value="Unassembled WGS sequence"/>
</dbReference>
<dbReference type="EMBL" id="SGJB01000003">
    <property type="protein sequence ID" value="TQQ85311.1"/>
    <property type="molecule type" value="Genomic_DNA"/>
</dbReference>
<keyword evidence="2" id="KW-1185">Reference proteome</keyword>